<evidence type="ECO:0000256" key="6">
    <source>
        <dbReference type="ARBA" id="ARBA00049547"/>
    </source>
</evidence>
<evidence type="ECO:0000256" key="4">
    <source>
        <dbReference type="ARBA" id="ARBA00022827"/>
    </source>
</evidence>
<keyword evidence="4" id="KW-0274">FAD</keyword>
<dbReference type="Proteomes" id="UP001611339">
    <property type="component" value="Unassembled WGS sequence"/>
</dbReference>
<proteinExistence type="inferred from homology"/>
<accession>A0ABW7UH78</accession>
<comment type="catalytic activity">
    <reaction evidence="6">
        <text>a D-alpha-amino acid + O2 + H2O = a 2-oxocarboxylate + H2O2 + NH4(+)</text>
        <dbReference type="Rhea" id="RHEA:21816"/>
        <dbReference type="ChEBI" id="CHEBI:15377"/>
        <dbReference type="ChEBI" id="CHEBI:15379"/>
        <dbReference type="ChEBI" id="CHEBI:16240"/>
        <dbReference type="ChEBI" id="CHEBI:28938"/>
        <dbReference type="ChEBI" id="CHEBI:35179"/>
        <dbReference type="ChEBI" id="CHEBI:59871"/>
        <dbReference type="EC" id="1.4.3.3"/>
    </reaction>
    <physiologicalReaction direction="left-to-right" evidence="6">
        <dbReference type="Rhea" id="RHEA:21817"/>
    </physiologicalReaction>
</comment>
<dbReference type="GO" id="GO:0016491">
    <property type="term" value="F:oxidoreductase activity"/>
    <property type="evidence" value="ECO:0007669"/>
    <property type="project" value="UniProtKB-KW"/>
</dbReference>
<name>A0ABW7UH78_9ACTN</name>
<evidence type="ECO:0000313" key="8">
    <source>
        <dbReference type="EMBL" id="MFI1717625.1"/>
    </source>
</evidence>
<dbReference type="RefSeq" id="WP_398712044.1">
    <property type="nucleotide sequence ID" value="NZ_JBIRUI010000015.1"/>
</dbReference>
<gene>
    <name evidence="8" type="ORF">ACH407_29220</name>
</gene>
<evidence type="ECO:0000259" key="7">
    <source>
        <dbReference type="Pfam" id="PF01266"/>
    </source>
</evidence>
<reference evidence="8 9" key="1">
    <citation type="submission" date="2024-10" db="EMBL/GenBank/DDBJ databases">
        <title>The Natural Products Discovery Center: Release of the First 8490 Sequenced Strains for Exploring Actinobacteria Biosynthetic Diversity.</title>
        <authorList>
            <person name="Kalkreuter E."/>
            <person name="Kautsar S.A."/>
            <person name="Yang D."/>
            <person name="Bader C.D."/>
            <person name="Teijaro C.N."/>
            <person name="Fluegel L."/>
            <person name="Davis C.M."/>
            <person name="Simpson J.R."/>
            <person name="Lauterbach L."/>
            <person name="Steele A.D."/>
            <person name="Gui C."/>
            <person name="Meng S."/>
            <person name="Li G."/>
            <person name="Viehrig K."/>
            <person name="Ye F."/>
            <person name="Su P."/>
            <person name="Kiefer A.F."/>
            <person name="Nichols A."/>
            <person name="Cepeda A.J."/>
            <person name="Yan W."/>
            <person name="Fan B."/>
            <person name="Jiang Y."/>
            <person name="Adhikari A."/>
            <person name="Zheng C.-J."/>
            <person name="Schuster L."/>
            <person name="Cowan T.M."/>
            <person name="Smanski M.J."/>
            <person name="Chevrette M.G."/>
            <person name="De Carvalho L.P.S."/>
            <person name="Shen B."/>
        </authorList>
    </citation>
    <scope>NUCLEOTIDE SEQUENCE [LARGE SCALE GENOMIC DNA]</scope>
    <source>
        <strain evidence="8 9">NPDC020602</strain>
    </source>
</reference>
<comment type="cofactor">
    <cofactor evidence="1">
        <name>FAD</name>
        <dbReference type="ChEBI" id="CHEBI:57692"/>
    </cofactor>
</comment>
<keyword evidence="9" id="KW-1185">Reference proteome</keyword>
<evidence type="ECO:0000256" key="1">
    <source>
        <dbReference type="ARBA" id="ARBA00001974"/>
    </source>
</evidence>
<evidence type="ECO:0000256" key="5">
    <source>
        <dbReference type="ARBA" id="ARBA00023002"/>
    </source>
</evidence>
<dbReference type="EMBL" id="JBIRUI010000015">
    <property type="protein sequence ID" value="MFI1717625.1"/>
    <property type="molecule type" value="Genomic_DNA"/>
</dbReference>
<evidence type="ECO:0000256" key="3">
    <source>
        <dbReference type="ARBA" id="ARBA00022630"/>
    </source>
</evidence>
<dbReference type="InterPro" id="IPR006076">
    <property type="entry name" value="FAD-dep_OxRdtase"/>
</dbReference>
<dbReference type="PANTHER" id="PTHR11530:SF25">
    <property type="entry name" value="FAD DEPENDENT OXIDOREDUCTASE DOMAIN-CONTAINING PROTEIN"/>
    <property type="match status" value="1"/>
</dbReference>
<protein>
    <submittedName>
        <fullName evidence="8">FAD-dependent oxidoreductase</fullName>
        <ecNumber evidence="8">1.-.-.-</ecNumber>
    </submittedName>
</protein>
<dbReference type="PANTHER" id="PTHR11530">
    <property type="entry name" value="D-AMINO ACID OXIDASE"/>
    <property type="match status" value="1"/>
</dbReference>
<dbReference type="EC" id="1.-.-.-" evidence="8"/>
<dbReference type="SUPFAM" id="SSF51971">
    <property type="entry name" value="Nucleotide-binding domain"/>
    <property type="match status" value="1"/>
</dbReference>
<dbReference type="Gene3D" id="3.30.9.10">
    <property type="entry name" value="D-Amino Acid Oxidase, subunit A, domain 2"/>
    <property type="match status" value="1"/>
</dbReference>
<evidence type="ECO:0000256" key="2">
    <source>
        <dbReference type="ARBA" id="ARBA00006730"/>
    </source>
</evidence>
<dbReference type="Gene3D" id="3.40.50.720">
    <property type="entry name" value="NAD(P)-binding Rossmann-like Domain"/>
    <property type="match status" value="1"/>
</dbReference>
<keyword evidence="3" id="KW-0285">Flavoprotein</keyword>
<sequence length="416" mass="46606">MAEQHRVENVLVVGAGVSGLTTALELARVREDGEPRYQVQVVAERPADKTVSVIAGALWEFPPAVCGQHGNQLSIMRSKRWSVESYKEFRKLAPNAGVHMVTSNFYFGIKIEDDWLERTKMRELQKLSEEEEIEGFRRLTQEEIKKVPASFQVKDGYQLRVPAVDTPLYTRWLRDRLDECENVTVTYGKRITDRLVPQSAKIRQDWGVDAIVNCTGMGAAELAGSCMVPLRGALVRVPMSRWSKDKRPKTAYAISKTAHQQDMVFIVPRETHLMLGGLVEPSEYDTHIGKDYTPVKDMFDRCKRFAPDLLQGIELGDEDVDVVAGLRPYRVENVCVEKEYGFNFGHGGSGFSLSYGCAREAIGLLDSMEGASFRVVDLKPAALHHHADTYAKLGTPDFTTVPLDGQEVSVEHPVYA</sequence>
<feature type="domain" description="FAD dependent oxidoreductase" evidence="7">
    <location>
        <begin position="10"/>
        <end position="361"/>
    </location>
</feature>
<evidence type="ECO:0000313" key="9">
    <source>
        <dbReference type="Proteomes" id="UP001611339"/>
    </source>
</evidence>
<organism evidence="8 9">
    <name type="scientific">Streptomyces litmocidini</name>
    <dbReference type="NCBI Taxonomy" id="67318"/>
    <lineage>
        <taxon>Bacteria</taxon>
        <taxon>Bacillati</taxon>
        <taxon>Actinomycetota</taxon>
        <taxon>Actinomycetes</taxon>
        <taxon>Kitasatosporales</taxon>
        <taxon>Streptomycetaceae</taxon>
        <taxon>Streptomyces</taxon>
    </lineage>
</organism>
<comment type="caution">
    <text evidence="8">The sequence shown here is derived from an EMBL/GenBank/DDBJ whole genome shotgun (WGS) entry which is preliminary data.</text>
</comment>
<comment type="similarity">
    <text evidence="2">Belongs to the DAMOX/DASOX family.</text>
</comment>
<dbReference type="InterPro" id="IPR023209">
    <property type="entry name" value="DAO"/>
</dbReference>
<dbReference type="Pfam" id="PF01266">
    <property type="entry name" value="DAO"/>
    <property type="match status" value="1"/>
</dbReference>
<dbReference type="SUPFAM" id="SSF54373">
    <property type="entry name" value="FAD-linked reductases, C-terminal domain"/>
    <property type="match status" value="1"/>
</dbReference>
<keyword evidence="5 8" id="KW-0560">Oxidoreductase</keyword>